<dbReference type="EMBL" id="BJMV01000006">
    <property type="protein sequence ID" value="GEB85530.1"/>
    <property type="molecule type" value="Genomic_DNA"/>
</dbReference>
<evidence type="ECO:0000313" key="1">
    <source>
        <dbReference type="EMBL" id="GEB85530.1"/>
    </source>
</evidence>
<name>A0A4Y3TX03_9PROT</name>
<dbReference type="AlphaFoldDB" id="A0A4Y3TX03"/>
<protein>
    <submittedName>
        <fullName evidence="1">Uncharacterized protein</fullName>
    </submittedName>
</protein>
<sequence>MTARPCSQTKKILGTKQRQENFRFLSGHEKRRRENRDAFFTIKPDWPAPAGTGVTPGPDRARISLRLRCYDDG</sequence>
<gene>
    <name evidence="1" type="ORF">APE01nite_13270</name>
</gene>
<reference evidence="1 2" key="1">
    <citation type="submission" date="2019-06" db="EMBL/GenBank/DDBJ databases">
        <title>Whole genome shotgun sequence of Acetobacter peroxydans NBRC 13755.</title>
        <authorList>
            <person name="Hosoyama A."/>
            <person name="Uohara A."/>
            <person name="Ohji S."/>
            <person name="Ichikawa N."/>
        </authorList>
    </citation>
    <scope>NUCLEOTIDE SEQUENCE [LARGE SCALE GENOMIC DNA]</scope>
    <source>
        <strain evidence="1 2">NBRC 13755</strain>
    </source>
</reference>
<dbReference type="Proteomes" id="UP000317730">
    <property type="component" value="Unassembled WGS sequence"/>
</dbReference>
<proteinExistence type="predicted"/>
<evidence type="ECO:0000313" key="2">
    <source>
        <dbReference type="Proteomes" id="UP000317730"/>
    </source>
</evidence>
<comment type="caution">
    <text evidence="1">The sequence shown here is derived from an EMBL/GenBank/DDBJ whole genome shotgun (WGS) entry which is preliminary data.</text>
</comment>
<accession>A0A4Y3TX03</accession>
<keyword evidence="2" id="KW-1185">Reference proteome</keyword>
<organism evidence="1 2">
    <name type="scientific">Acetobacter peroxydans</name>
    <dbReference type="NCBI Taxonomy" id="104098"/>
    <lineage>
        <taxon>Bacteria</taxon>
        <taxon>Pseudomonadati</taxon>
        <taxon>Pseudomonadota</taxon>
        <taxon>Alphaproteobacteria</taxon>
        <taxon>Acetobacterales</taxon>
        <taxon>Acetobacteraceae</taxon>
        <taxon>Acetobacter</taxon>
    </lineage>
</organism>